<feature type="compositionally biased region" description="Polar residues" evidence="1">
    <location>
        <begin position="1"/>
        <end position="21"/>
    </location>
</feature>
<keyword evidence="3" id="KW-1185">Reference proteome</keyword>
<feature type="region of interest" description="Disordered" evidence="1">
    <location>
        <begin position="1"/>
        <end position="26"/>
    </location>
</feature>
<sequence length="202" mass="22656">MPVQQSPPSKNTRSQKNSDFLTPTVGVPLDLTQSVHQLSRNLDRREEPSRRGGMNSVRSISFSGLLRGYPGICKRPRTLAEIPEAPNLTLSNRLLVSQAVPKFLKIIKKRTQSMGKLTQAVSPRENSRTLAFNSPLMKEPHSLDGIQAHKLRGFIQSCQSIFYNEPESFFSDRKKLLFSLVELENGLNHISQTSPMKTLPTS</sequence>
<dbReference type="AlphaFoldDB" id="A0A9Q3BXG4"/>
<organism evidence="2 3">
    <name type="scientific">Austropuccinia psidii MF-1</name>
    <dbReference type="NCBI Taxonomy" id="1389203"/>
    <lineage>
        <taxon>Eukaryota</taxon>
        <taxon>Fungi</taxon>
        <taxon>Dikarya</taxon>
        <taxon>Basidiomycota</taxon>
        <taxon>Pucciniomycotina</taxon>
        <taxon>Pucciniomycetes</taxon>
        <taxon>Pucciniales</taxon>
        <taxon>Sphaerophragmiaceae</taxon>
        <taxon>Austropuccinia</taxon>
    </lineage>
</organism>
<protein>
    <submittedName>
        <fullName evidence="2">Uncharacterized protein</fullName>
    </submittedName>
</protein>
<evidence type="ECO:0000313" key="3">
    <source>
        <dbReference type="Proteomes" id="UP000765509"/>
    </source>
</evidence>
<proteinExistence type="predicted"/>
<dbReference type="Proteomes" id="UP000765509">
    <property type="component" value="Unassembled WGS sequence"/>
</dbReference>
<feature type="compositionally biased region" description="Basic and acidic residues" evidence="1">
    <location>
        <begin position="41"/>
        <end position="50"/>
    </location>
</feature>
<evidence type="ECO:0000313" key="2">
    <source>
        <dbReference type="EMBL" id="MBW0473344.1"/>
    </source>
</evidence>
<dbReference type="EMBL" id="AVOT02003383">
    <property type="protein sequence ID" value="MBW0473344.1"/>
    <property type="molecule type" value="Genomic_DNA"/>
</dbReference>
<comment type="caution">
    <text evidence="2">The sequence shown here is derived from an EMBL/GenBank/DDBJ whole genome shotgun (WGS) entry which is preliminary data.</text>
</comment>
<reference evidence="2" key="1">
    <citation type="submission" date="2021-03" db="EMBL/GenBank/DDBJ databases">
        <title>Draft genome sequence of rust myrtle Austropuccinia psidii MF-1, a brazilian biotype.</title>
        <authorList>
            <person name="Quecine M.C."/>
            <person name="Pachon D.M.R."/>
            <person name="Bonatelli M.L."/>
            <person name="Correr F.H."/>
            <person name="Franceschini L.M."/>
            <person name="Leite T.F."/>
            <person name="Margarido G.R.A."/>
            <person name="Almeida C.A."/>
            <person name="Ferrarezi J.A."/>
            <person name="Labate C.A."/>
        </authorList>
    </citation>
    <scope>NUCLEOTIDE SEQUENCE</scope>
    <source>
        <strain evidence="2">MF-1</strain>
    </source>
</reference>
<feature type="region of interest" description="Disordered" evidence="1">
    <location>
        <begin position="37"/>
        <end position="56"/>
    </location>
</feature>
<gene>
    <name evidence="2" type="ORF">O181_013059</name>
</gene>
<evidence type="ECO:0000256" key="1">
    <source>
        <dbReference type="SAM" id="MobiDB-lite"/>
    </source>
</evidence>
<name>A0A9Q3BXG4_9BASI</name>
<accession>A0A9Q3BXG4</accession>